<keyword evidence="3" id="KW-1185">Reference proteome</keyword>
<evidence type="ECO:0000256" key="1">
    <source>
        <dbReference type="SAM" id="Coils"/>
    </source>
</evidence>
<evidence type="ECO:0000313" key="3">
    <source>
        <dbReference type="Proteomes" id="UP001596990"/>
    </source>
</evidence>
<evidence type="ECO:0000313" key="2">
    <source>
        <dbReference type="EMBL" id="MFD1018375.1"/>
    </source>
</evidence>
<comment type="caution">
    <text evidence="2">The sequence shown here is derived from an EMBL/GenBank/DDBJ whole genome shotgun (WGS) entry which is preliminary data.</text>
</comment>
<keyword evidence="1" id="KW-0175">Coiled coil</keyword>
<dbReference type="EMBL" id="JBHTKL010000001">
    <property type="protein sequence ID" value="MFD1018375.1"/>
    <property type="molecule type" value="Genomic_DNA"/>
</dbReference>
<sequence length="91" mass="10218">MNGGILICKNSVNTDEIALALSHIQSTIDNSRIYIGHWKELLDEKGLKNSSESLNRAEASAKELMEELSSLMDIITEETQRNDRIQITKLS</sequence>
<dbReference type="RefSeq" id="WP_386056831.1">
    <property type="nucleotide sequence ID" value="NZ_JBHTKL010000001.1"/>
</dbReference>
<dbReference type="Proteomes" id="UP001596990">
    <property type="component" value="Unassembled WGS sequence"/>
</dbReference>
<proteinExistence type="predicted"/>
<gene>
    <name evidence="2" type="ORF">ACFQ2J_04095</name>
</gene>
<name>A0ABW3KXJ4_9BACI</name>
<accession>A0ABW3KXJ4</accession>
<feature type="coiled-coil region" evidence="1">
    <location>
        <begin position="47"/>
        <end position="81"/>
    </location>
</feature>
<organism evidence="2 3">
    <name type="scientific">Thalassobacillus hwangdonensis</name>
    <dbReference type="NCBI Taxonomy" id="546108"/>
    <lineage>
        <taxon>Bacteria</taxon>
        <taxon>Bacillati</taxon>
        <taxon>Bacillota</taxon>
        <taxon>Bacilli</taxon>
        <taxon>Bacillales</taxon>
        <taxon>Bacillaceae</taxon>
        <taxon>Thalassobacillus</taxon>
    </lineage>
</organism>
<protein>
    <submittedName>
        <fullName evidence="2">Uncharacterized protein</fullName>
    </submittedName>
</protein>
<reference evidence="3" key="1">
    <citation type="journal article" date="2019" name="Int. J. Syst. Evol. Microbiol.">
        <title>The Global Catalogue of Microorganisms (GCM) 10K type strain sequencing project: providing services to taxonomists for standard genome sequencing and annotation.</title>
        <authorList>
            <consortium name="The Broad Institute Genomics Platform"/>
            <consortium name="The Broad Institute Genome Sequencing Center for Infectious Disease"/>
            <person name="Wu L."/>
            <person name="Ma J."/>
        </authorList>
    </citation>
    <scope>NUCLEOTIDE SEQUENCE [LARGE SCALE GENOMIC DNA]</scope>
    <source>
        <strain evidence="3">CCUG 56607</strain>
    </source>
</reference>